<dbReference type="KEGG" id="fvr:FVEG_16489"/>
<reference evidence="1" key="2">
    <citation type="submission" date="2013-11" db="EMBL/GenBank/DDBJ databases">
        <authorList>
            <consortium name="The Broad Institute Genome Sequencing Platform"/>
            <person name="Ma L.-J."/>
            <person name="Corby-Kistler H."/>
            <person name="Broz K."/>
            <person name="Gale L.R."/>
            <person name="Jonkers W."/>
            <person name="O'Donnell K."/>
            <person name="Ploetz R."/>
            <person name="Steinberg C."/>
            <person name="Schwartz D.C."/>
            <person name="VanEtten H."/>
            <person name="Zhou S."/>
            <person name="Young S.K."/>
            <person name="Zeng Q."/>
            <person name="Gargeya S."/>
            <person name="Fitzgerald M."/>
            <person name="Abouelleil A."/>
            <person name="Alvarado L."/>
            <person name="Chapman S.B."/>
            <person name="Gainer-Dewar J."/>
            <person name="Goldberg J."/>
            <person name="Griggs A."/>
            <person name="Gujja S."/>
            <person name="Hansen M."/>
            <person name="Howarth C."/>
            <person name="Imamovic A."/>
            <person name="Ireland A."/>
            <person name="Larimer J."/>
            <person name="McCowan C."/>
            <person name="Murphy C."/>
            <person name="Pearson M."/>
            <person name="Poon T.W."/>
            <person name="Priest M."/>
            <person name="Roberts A."/>
            <person name="Saif S."/>
            <person name="Shea T."/>
            <person name="Sykes S."/>
            <person name="Wortman J."/>
            <person name="Nusbaum C."/>
            <person name="Birren B."/>
        </authorList>
    </citation>
    <scope>NUCLEOTIDE SEQUENCE</scope>
    <source>
        <strain evidence="1">7600</strain>
    </source>
</reference>
<protein>
    <submittedName>
        <fullName evidence="1">Uncharacterized protein</fullName>
    </submittedName>
</protein>
<dbReference type="AlphaFoldDB" id="W7MD30"/>
<evidence type="ECO:0000313" key="1">
    <source>
        <dbReference type="EMBL" id="EWG49428.1"/>
    </source>
</evidence>
<organism evidence="1 2">
    <name type="scientific">Gibberella moniliformis (strain M3125 / FGSC 7600)</name>
    <name type="common">Maize ear and stalk rot fungus</name>
    <name type="synonym">Fusarium verticillioides</name>
    <dbReference type="NCBI Taxonomy" id="334819"/>
    <lineage>
        <taxon>Eukaryota</taxon>
        <taxon>Fungi</taxon>
        <taxon>Dikarya</taxon>
        <taxon>Ascomycota</taxon>
        <taxon>Pezizomycotina</taxon>
        <taxon>Sordariomycetes</taxon>
        <taxon>Hypocreomycetidae</taxon>
        <taxon>Hypocreales</taxon>
        <taxon>Nectriaceae</taxon>
        <taxon>Fusarium</taxon>
        <taxon>Fusarium fujikuroi species complex</taxon>
    </lineage>
</organism>
<dbReference type="RefSeq" id="XP_018755618.1">
    <property type="nucleotide sequence ID" value="XM_018905707.1"/>
</dbReference>
<dbReference type="EMBL" id="DS022253">
    <property type="protein sequence ID" value="EWG49428.1"/>
    <property type="molecule type" value="Genomic_DNA"/>
</dbReference>
<dbReference type="Proteomes" id="UP000009096">
    <property type="component" value="Chromosome 5"/>
</dbReference>
<dbReference type="GeneID" id="30073365"/>
<dbReference type="EMBL" id="DS022253">
    <property type="protein sequence ID" value="EWG49427.1"/>
    <property type="molecule type" value="Genomic_DNA"/>
</dbReference>
<dbReference type="RefSeq" id="XP_018755619.1">
    <property type="nucleotide sequence ID" value="XM_018905708.1"/>
</dbReference>
<sequence length="135" mass="15046">MTYAICSVPVFSWCWRGGVEECMVLYLNVTKLELMSLPSIFRGLAHFDMRQRLRCSAIINDALDEATNMCIRGLPCGPSAELHKVIQQHKGSCSEAEDKGLCQIITLTHLPPNHGPSLLLADSESLQQPPRLFSF</sequence>
<keyword evidence="2" id="KW-1185">Reference proteome</keyword>
<dbReference type="VEuPathDB" id="FungiDB:FVEG_16489"/>
<proteinExistence type="predicted"/>
<name>W7MD30_GIBM7</name>
<accession>W7MD30</accession>
<evidence type="ECO:0000313" key="2">
    <source>
        <dbReference type="Proteomes" id="UP000009096"/>
    </source>
</evidence>
<reference evidence="1 2" key="1">
    <citation type="journal article" date="2010" name="Nature">
        <title>Comparative genomics reveals mobile pathogenicity chromosomes in Fusarium.</title>
        <authorList>
            <person name="Ma L.J."/>
            <person name="van der Does H.C."/>
            <person name="Borkovich K.A."/>
            <person name="Coleman J.J."/>
            <person name="Daboussi M.J."/>
            <person name="Di Pietro A."/>
            <person name="Dufresne M."/>
            <person name="Freitag M."/>
            <person name="Grabherr M."/>
            <person name="Henrissat B."/>
            <person name="Houterman P.M."/>
            <person name="Kang S."/>
            <person name="Shim W.B."/>
            <person name="Woloshuk C."/>
            <person name="Xie X."/>
            <person name="Xu J.R."/>
            <person name="Antoniw J."/>
            <person name="Baker S.E."/>
            <person name="Bluhm B.H."/>
            <person name="Breakspear A."/>
            <person name="Brown D.W."/>
            <person name="Butchko R.A."/>
            <person name="Chapman S."/>
            <person name="Coulson R."/>
            <person name="Coutinho P.M."/>
            <person name="Danchin E.G."/>
            <person name="Diener A."/>
            <person name="Gale L.R."/>
            <person name="Gardiner D.M."/>
            <person name="Goff S."/>
            <person name="Hammond-Kosack K.E."/>
            <person name="Hilburn K."/>
            <person name="Hua-Van A."/>
            <person name="Jonkers W."/>
            <person name="Kazan K."/>
            <person name="Kodira C.D."/>
            <person name="Koehrsen M."/>
            <person name="Kumar L."/>
            <person name="Lee Y.H."/>
            <person name="Li L."/>
            <person name="Manners J.M."/>
            <person name="Miranda-Saavedra D."/>
            <person name="Mukherjee M."/>
            <person name="Park G."/>
            <person name="Park J."/>
            <person name="Park S.Y."/>
            <person name="Proctor R.H."/>
            <person name="Regev A."/>
            <person name="Ruiz-Roldan M.C."/>
            <person name="Sain D."/>
            <person name="Sakthikumar S."/>
            <person name="Sykes S."/>
            <person name="Schwartz D.C."/>
            <person name="Turgeon B.G."/>
            <person name="Wapinski I."/>
            <person name="Yoder O."/>
            <person name="Young S."/>
            <person name="Zeng Q."/>
            <person name="Zhou S."/>
            <person name="Galagan J."/>
            <person name="Cuomo C.A."/>
            <person name="Kistler H.C."/>
            <person name="Rep M."/>
        </authorList>
    </citation>
    <scope>NUCLEOTIDE SEQUENCE [LARGE SCALE GENOMIC DNA]</scope>
    <source>
        <strain evidence="1">7600</strain>
        <strain evidence="2">M3125 / FGSC 7600</strain>
    </source>
</reference>
<gene>
    <name evidence="1" type="ORF">FVEG_16489</name>
</gene>